<dbReference type="InterPro" id="IPR047216">
    <property type="entry name" value="Endonuclease_DUF559_bact"/>
</dbReference>
<dbReference type="Pfam" id="PF04480">
    <property type="entry name" value="DUF559"/>
    <property type="match status" value="1"/>
</dbReference>
<organism evidence="2 3">
    <name type="scientific">candidate division TA06 bacterium B3_TA06</name>
    <dbReference type="NCBI Taxonomy" id="2012487"/>
    <lineage>
        <taxon>Bacteria</taxon>
        <taxon>Bacteria division TA06</taxon>
    </lineage>
</organism>
<comment type="caution">
    <text evidence="2">The sequence shown here is derived from an EMBL/GenBank/DDBJ whole genome shotgun (WGS) entry which is preliminary data.</text>
</comment>
<evidence type="ECO:0000313" key="2">
    <source>
        <dbReference type="EMBL" id="TKJ44371.1"/>
    </source>
</evidence>
<protein>
    <recommendedName>
        <fullName evidence="1">DUF559 domain-containing protein</fullName>
    </recommendedName>
</protein>
<name>A0A532VB33_UNCT6</name>
<proteinExistence type="predicted"/>
<reference evidence="2 3" key="1">
    <citation type="submission" date="2017-06" db="EMBL/GenBank/DDBJ databases">
        <title>Novel microbial phyla capable of carbon fixation and sulfur reduction in deep-sea sediments.</title>
        <authorList>
            <person name="Huang J."/>
            <person name="Baker B."/>
            <person name="Wang Y."/>
        </authorList>
    </citation>
    <scope>NUCLEOTIDE SEQUENCE [LARGE SCALE GENOMIC DNA]</scope>
    <source>
        <strain evidence="2">B3_TA06</strain>
    </source>
</reference>
<accession>A0A532VB33</accession>
<sequence length="108" mass="12688">MKNKLTSIARRFRKKMTDAEFKLWIHLRNKQLGVKFRRQSTIGNYIVDFVSFESKLVIEIDGGQHAGSNDDKSREKWLTSQGFKVLRFWNNDVLENIEGVLDKIRGML</sequence>
<dbReference type="PANTHER" id="PTHR38590:SF1">
    <property type="entry name" value="BLL0828 PROTEIN"/>
    <property type="match status" value="1"/>
</dbReference>
<evidence type="ECO:0000313" key="3">
    <source>
        <dbReference type="Proteomes" id="UP000317778"/>
    </source>
</evidence>
<feature type="domain" description="DUF559" evidence="1">
    <location>
        <begin position="4"/>
        <end position="105"/>
    </location>
</feature>
<dbReference type="Proteomes" id="UP000317778">
    <property type="component" value="Unassembled WGS sequence"/>
</dbReference>
<dbReference type="PANTHER" id="PTHR38590">
    <property type="entry name" value="BLL0828 PROTEIN"/>
    <property type="match status" value="1"/>
</dbReference>
<dbReference type="InterPro" id="IPR011335">
    <property type="entry name" value="Restrct_endonuc-II-like"/>
</dbReference>
<dbReference type="EMBL" id="NJBO01000001">
    <property type="protein sequence ID" value="TKJ44371.1"/>
    <property type="molecule type" value="Genomic_DNA"/>
</dbReference>
<dbReference type="CDD" id="cd01038">
    <property type="entry name" value="Endonuclease_DUF559"/>
    <property type="match status" value="1"/>
</dbReference>
<dbReference type="Gene3D" id="3.40.960.10">
    <property type="entry name" value="VSR Endonuclease"/>
    <property type="match status" value="1"/>
</dbReference>
<gene>
    <name evidence="2" type="ORF">CEE36_01110</name>
</gene>
<dbReference type="InterPro" id="IPR007569">
    <property type="entry name" value="DUF559"/>
</dbReference>
<evidence type="ECO:0000259" key="1">
    <source>
        <dbReference type="Pfam" id="PF04480"/>
    </source>
</evidence>
<dbReference type="AlphaFoldDB" id="A0A532VB33"/>
<dbReference type="SUPFAM" id="SSF52980">
    <property type="entry name" value="Restriction endonuclease-like"/>
    <property type="match status" value="1"/>
</dbReference>